<reference evidence="4 5" key="1">
    <citation type="submission" date="2019-03" db="EMBL/GenBank/DDBJ databases">
        <title>Genomic Encyclopedia of Type Strains, Phase IV (KMG-IV): sequencing the most valuable type-strain genomes for metagenomic binning, comparative biology and taxonomic classification.</title>
        <authorList>
            <person name="Goeker M."/>
        </authorList>
    </citation>
    <scope>NUCLEOTIDE SEQUENCE [LARGE SCALE GENOMIC DNA]</scope>
    <source>
        <strain evidence="4 5">DSM 102969</strain>
    </source>
</reference>
<dbReference type="GO" id="GO:0016779">
    <property type="term" value="F:nucleotidyltransferase activity"/>
    <property type="evidence" value="ECO:0007669"/>
    <property type="project" value="UniProtKB-KW"/>
</dbReference>
<protein>
    <submittedName>
        <fullName evidence="4">Glycerol-3-phosphate cytidylyltransferase</fullName>
    </submittedName>
</protein>
<dbReference type="PANTHER" id="PTHR43793:SF1">
    <property type="entry name" value="FAD SYNTHASE"/>
    <property type="match status" value="1"/>
</dbReference>
<dbReference type="RefSeq" id="WP_126541630.1">
    <property type="nucleotide sequence ID" value="NZ_BSPM01000008.1"/>
</dbReference>
<dbReference type="Proteomes" id="UP000294547">
    <property type="component" value="Unassembled WGS sequence"/>
</dbReference>
<evidence type="ECO:0000313" key="4">
    <source>
        <dbReference type="EMBL" id="TDP87645.1"/>
    </source>
</evidence>
<gene>
    <name evidence="4" type="ORF">EDD54_1544</name>
</gene>
<proteinExistence type="predicted"/>
<dbReference type="Pfam" id="PF01467">
    <property type="entry name" value="CTP_transf_like"/>
    <property type="match status" value="1"/>
</dbReference>
<dbReference type="InterPro" id="IPR004821">
    <property type="entry name" value="Cyt_trans-like"/>
</dbReference>
<organism evidence="4 5">
    <name type="scientific">Oharaeibacter diazotrophicus</name>
    <dbReference type="NCBI Taxonomy" id="1920512"/>
    <lineage>
        <taxon>Bacteria</taxon>
        <taxon>Pseudomonadati</taxon>
        <taxon>Pseudomonadota</taxon>
        <taxon>Alphaproteobacteria</taxon>
        <taxon>Hyphomicrobiales</taxon>
        <taxon>Pleomorphomonadaceae</taxon>
        <taxon>Oharaeibacter</taxon>
    </lineage>
</organism>
<evidence type="ECO:0000259" key="3">
    <source>
        <dbReference type="Pfam" id="PF01467"/>
    </source>
</evidence>
<dbReference type="Gene3D" id="3.40.50.620">
    <property type="entry name" value="HUPs"/>
    <property type="match status" value="1"/>
</dbReference>
<keyword evidence="5" id="KW-1185">Reference proteome</keyword>
<evidence type="ECO:0000256" key="1">
    <source>
        <dbReference type="ARBA" id="ARBA00022679"/>
    </source>
</evidence>
<dbReference type="InterPro" id="IPR050385">
    <property type="entry name" value="Archaeal_FAD_synthase"/>
</dbReference>
<dbReference type="InterPro" id="IPR014729">
    <property type="entry name" value="Rossmann-like_a/b/a_fold"/>
</dbReference>
<keyword evidence="2 4" id="KW-0548">Nucleotidyltransferase</keyword>
<comment type="caution">
    <text evidence="4">The sequence shown here is derived from an EMBL/GenBank/DDBJ whole genome shotgun (WGS) entry which is preliminary data.</text>
</comment>
<sequence length="147" mass="16691">MSSESTSRTYRRAITYGTYDLLHIGHVNLLRRIRGFSDHLIVAVSTDAFNAIKHKVCVQPYAERAEIVAALRYVDLVIPEDSWEQKRRDVVNYGIDVVVMGDDWAGKFDDLADLCDVVYLPRTEGVSTTMRKTDIIARGESLLRRTA</sequence>
<feature type="domain" description="Cytidyltransferase-like" evidence="3">
    <location>
        <begin position="14"/>
        <end position="122"/>
    </location>
</feature>
<dbReference type="OrthoDB" id="9802794at2"/>
<keyword evidence="1 4" id="KW-0808">Transferase</keyword>
<dbReference type="PANTHER" id="PTHR43793">
    <property type="entry name" value="FAD SYNTHASE"/>
    <property type="match status" value="1"/>
</dbReference>
<dbReference type="EMBL" id="SNXY01000006">
    <property type="protein sequence ID" value="TDP87645.1"/>
    <property type="molecule type" value="Genomic_DNA"/>
</dbReference>
<accession>A0A4R6RN86</accession>
<dbReference type="NCBIfam" id="TIGR00125">
    <property type="entry name" value="cyt_tran_rel"/>
    <property type="match status" value="1"/>
</dbReference>
<dbReference type="SUPFAM" id="SSF52374">
    <property type="entry name" value="Nucleotidylyl transferase"/>
    <property type="match status" value="1"/>
</dbReference>
<evidence type="ECO:0000256" key="2">
    <source>
        <dbReference type="ARBA" id="ARBA00022695"/>
    </source>
</evidence>
<name>A0A4R6RN86_9HYPH</name>
<dbReference type="AlphaFoldDB" id="A0A4R6RN86"/>
<evidence type="ECO:0000313" key="5">
    <source>
        <dbReference type="Proteomes" id="UP000294547"/>
    </source>
</evidence>